<dbReference type="RefSeq" id="WP_121585549.1">
    <property type="nucleotide sequence ID" value="NZ_RCHT01000001.1"/>
</dbReference>
<keyword evidence="3" id="KW-1185">Reference proteome</keyword>
<organism evidence="2 3">
    <name type="scientific">Anaerotruncus massiliensis</name>
    <name type="common">ex Liu et al. 2021</name>
    <dbReference type="NCBI Taxonomy" id="2321404"/>
    <lineage>
        <taxon>Bacteria</taxon>
        <taxon>Bacillati</taxon>
        <taxon>Bacillota</taxon>
        <taxon>Clostridia</taxon>
        <taxon>Eubacteriales</taxon>
        <taxon>Oscillospiraceae</taxon>
        <taxon>Anaerotruncus</taxon>
    </lineage>
</organism>
<reference evidence="2 3" key="1">
    <citation type="submission" date="2018-10" db="EMBL/GenBank/DDBJ databases">
        <title>Anaerotruncus faecis sp. nov., isolated from human feces.</title>
        <authorList>
            <person name="Wang Y.-J."/>
        </authorList>
    </citation>
    <scope>NUCLEOTIDE SEQUENCE [LARGE SCALE GENOMIC DNA]</scope>
    <source>
        <strain evidence="2 3">22A2-44</strain>
    </source>
</reference>
<feature type="transmembrane region" description="Helical" evidence="1">
    <location>
        <begin position="12"/>
        <end position="37"/>
    </location>
</feature>
<name>A0A498CPI8_9FIRM</name>
<keyword evidence="1" id="KW-1133">Transmembrane helix</keyword>
<feature type="transmembrane region" description="Helical" evidence="1">
    <location>
        <begin position="242"/>
        <end position="264"/>
    </location>
</feature>
<accession>A0A498CPI8</accession>
<dbReference type="EMBL" id="RCHT01000001">
    <property type="protein sequence ID" value="RLL14438.1"/>
    <property type="molecule type" value="Genomic_DNA"/>
</dbReference>
<proteinExistence type="predicted"/>
<keyword evidence="1" id="KW-0472">Membrane</keyword>
<comment type="caution">
    <text evidence="2">The sequence shown here is derived from an EMBL/GenBank/DDBJ whole genome shotgun (WGS) entry which is preliminary data.</text>
</comment>
<feature type="transmembrane region" description="Helical" evidence="1">
    <location>
        <begin position="98"/>
        <end position="123"/>
    </location>
</feature>
<dbReference type="AlphaFoldDB" id="A0A498CPI8"/>
<evidence type="ECO:0000313" key="2">
    <source>
        <dbReference type="EMBL" id="RLL14438.1"/>
    </source>
</evidence>
<protein>
    <submittedName>
        <fullName evidence="2">Uncharacterized protein</fullName>
    </submittedName>
</protein>
<feature type="transmembrane region" description="Helical" evidence="1">
    <location>
        <begin position="143"/>
        <end position="173"/>
    </location>
</feature>
<dbReference type="Proteomes" id="UP000276301">
    <property type="component" value="Unassembled WGS sequence"/>
</dbReference>
<gene>
    <name evidence="2" type="ORF">D4A47_00170</name>
</gene>
<feature type="transmembrane region" description="Helical" evidence="1">
    <location>
        <begin position="43"/>
        <end position="67"/>
    </location>
</feature>
<evidence type="ECO:0000256" key="1">
    <source>
        <dbReference type="SAM" id="Phobius"/>
    </source>
</evidence>
<feature type="transmembrane region" description="Helical" evidence="1">
    <location>
        <begin position="185"/>
        <end position="207"/>
    </location>
</feature>
<keyword evidence="1" id="KW-0812">Transmembrane</keyword>
<evidence type="ECO:0000313" key="3">
    <source>
        <dbReference type="Proteomes" id="UP000276301"/>
    </source>
</evidence>
<sequence length="276" mass="31652">MLKKLLKYEIRATARLFLPVFGAILLLAILNNIFFNFNDIPDFAAVLTMMLYVILIIALFVLVYVVMIQRFYKNLLRDEGYLMFTLPVRTWQLIASKLIVSIMWLAICTFVTVLSVFIMAFSLDLLREIPEFLRQLSDFLAHYVGISEVTLFFEFVFLMLIGTIGSVLMIYAAISIGHLVGKHRVLTAFGAYIGLSIVEQIITNLYFSLVGRIYDHTIPYGSYGSYQFGYGAYDFAREFVGAMHMIVIPTLIITVIFSVVYFILTNYILSHRLNLE</sequence>